<dbReference type="Gene3D" id="3.40.50.2000">
    <property type="entry name" value="Glycogen Phosphorylase B"/>
    <property type="match status" value="2"/>
</dbReference>
<name>A0A7X3SQN0_9HYPH</name>
<dbReference type="Proteomes" id="UP000436483">
    <property type="component" value="Unassembled WGS sequence"/>
</dbReference>
<accession>A0A7X3SQN0</accession>
<protein>
    <submittedName>
        <fullName evidence="2">Glycosyltransferase</fullName>
    </submittedName>
</protein>
<dbReference type="Pfam" id="PF00534">
    <property type="entry name" value="Glycos_transf_1"/>
    <property type="match status" value="1"/>
</dbReference>
<dbReference type="AlphaFoldDB" id="A0A7X3SQN0"/>
<dbReference type="RefSeq" id="WP_160887002.1">
    <property type="nucleotide sequence ID" value="NZ_WURB01000020.1"/>
</dbReference>
<dbReference type="OrthoDB" id="9790710at2"/>
<evidence type="ECO:0000259" key="1">
    <source>
        <dbReference type="Pfam" id="PF00534"/>
    </source>
</evidence>
<dbReference type="PANTHER" id="PTHR45947:SF15">
    <property type="entry name" value="TEICHURONIC ACID BIOSYNTHESIS GLYCOSYLTRANSFERASE TUAC-RELATED"/>
    <property type="match status" value="1"/>
</dbReference>
<comment type="caution">
    <text evidence="2">The sequence shown here is derived from an EMBL/GenBank/DDBJ whole genome shotgun (WGS) entry which is preliminary data.</text>
</comment>
<sequence length="406" mass="45214">MTVAYLTNQYPAPSHSFIRREIIALEARGNTVLRYALNYREVELVDEGDLAEKAKTKHILRQKSVDLLAAFTRTVIRHPLGTMRALGASLRIGFRSDRGLIRHLAYLIEAAIIADWCSHDQVEHLHVHFGTNPATIALLAHVIAGISYSLTVHGPEEFDGPRSIALSDKMKSASFVVAVSSYGRSQLKRWIDPDQWPKLQVVHCGLDCDFYPDRGHDKIPGPSFVCVARLAEQKGHFLLLEATAKLRAQGLRFRLTLAGDGPLRKRIENRITELELDDIVHITGWLSNEGVRAEIMQSRIVVLPSFAEGLPVVLMEAMAMRRPVVSTYVAGIPELVIPGTTGWLVPAGDAGLLADAMRDALSEEPEEWSQMGRAARQRVLERHDVTREAEKIERLIQVAIGRNVLS</sequence>
<evidence type="ECO:0000313" key="2">
    <source>
        <dbReference type="EMBL" id="MXQ13731.1"/>
    </source>
</evidence>
<evidence type="ECO:0000313" key="3">
    <source>
        <dbReference type="Proteomes" id="UP000436483"/>
    </source>
</evidence>
<gene>
    <name evidence="2" type="ORF">GR328_20170</name>
</gene>
<keyword evidence="2" id="KW-0808">Transferase</keyword>
<reference evidence="2 3" key="1">
    <citation type="submission" date="2019-12" db="EMBL/GenBank/DDBJ databases">
        <authorList>
            <person name="Yuan C.-G."/>
        </authorList>
    </citation>
    <scope>NUCLEOTIDE SEQUENCE [LARGE SCALE GENOMIC DNA]</scope>
    <source>
        <strain evidence="2 3">KCTC 23863</strain>
    </source>
</reference>
<dbReference type="InterPro" id="IPR001296">
    <property type="entry name" value="Glyco_trans_1"/>
</dbReference>
<organism evidence="2 3">
    <name type="scientific">Microvirga makkahensis</name>
    <dbReference type="NCBI Taxonomy" id="1128670"/>
    <lineage>
        <taxon>Bacteria</taxon>
        <taxon>Pseudomonadati</taxon>
        <taxon>Pseudomonadota</taxon>
        <taxon>Alphaproteobacteria</taxon>
        <taxon>Hyphomicrobiales</taxon>
        <taxon>Methylobacteriaceae</taxon>
        <taxon>Microvirga</taxon>
    </lineage>
</organism>
<dbReference type="InterPro" id="IPR050194">
    <property type="entry name" value="Glycosyltransferase_grp1"/>
</dbReference>
<keyword evidence="3" id="KW-1185">Reference proteome</keyword>
<dbReference type="SUPFAM" id="SSF53756">
    <property type="entry name" value="UDP-Glycosyltransferase/glycogen phosphorylase"/>
    <property type="match status" value="1"/>
</dbReference>
<dbReference type="EMBL" id="WURB01000020">
    <property type="protein sequence ID" value="MXQ13731.1"/>
    <property type="molecule type" value="Genomic_DNA"/>
</dbReference>
<dbReference type="GO" id="GO:0016757">
    <property type="term" value="F:glycosyltransferase activity"/>
    <property type="evidence" value="ECO:0007669"/>
    <property type="project" value="InterPro"/>
</dbReference>
<proteinExistence type="predicted"/>
<dbReference type="PANTHER" id="PTHR45947">
    <property type="entry name" value="SULFOQUINOVOSYL TRANSFERASE SQD2"/>
    <property type="match status" value="1"/>
</dbReference>
<reference evidence="2 3" key="2">
    <citation type="submission" date="2020-01" db="EMBL/GenBank/DDBJ databases">
        <title>Microvirga sp. nov., an arsenate reduction bacterium isolated from Tibet hotspring sediments.</title>
        <authorList>
            <person name="Xian W.-D."/>
            <person name="Li W.-J."/>
        </authorList>
    </citation>
    <scope>NUCLEOTIDE SEQUENCE [LARGE SCALE GENOMIC DNA]</scope>
    <source>
        <strain evidence="2 3">KCTC 23863</strain>
    </source>
</reference>
<feature type="domain" description="Glycosyl transferase family 1" evidence="1">
    <location>
        <begin position="223"/>
        <end position="378"/>
    </location>
</feature>